<dbReference type="Proteomes" id="UP000315017">
    <property type="component" value="Chromosome"/>
</dbReference>
<evidence type="ECO:0000313" key="4">
    <source>
        <dbReference type="Proteomes" id="UP000315017"/>
    </source>
</evidence>
<dbReference type="RefSeq" id="WP_145096761.1">
    <property type="nucleotide sequence ID" value="NZ_CP036274.1"/>
</dbReference>
<organism evidence="3 4">
    <name type="scientific">Anatilimnocola aggregata</name>
    <dbReference type="NCBI Taxonomy" id="2528021"/>
    <lineage>
        <taxon>Bacteria</taxon>
        <taxon>Pseudomonadati</taxon>
        <taxon>Planctomycetota</taxon>
        <taxon>Planctomycetia</taxon>
        <taxon>Pirellulales</taxon>
        <taxon>Pirellulaceae</taxon>
        <taxon>Anatilimnocola</taxon>
    </lineage>
</organism>
<reference evidence="3 4" key="1">
    <citation type="submission" date="2019-02" db="EMBL/GenBank/DDBJ databases">
        <title>Deep-cultivation of Planctomycetes and their phenomic and genomic characterization uncovers novel biology.</title>
        <authorList>
            <person name="Wiegand S."/>
            <person name="Jogler M."/>
            <person name="Boedeker C."/>
            <person name="Pinto D."/>
            <person name="Vollmers J."/>
            <person name="Rivas-Marin E."/>
            <person name="Kohn T."/>
            <person name="Peeters S.H."/>
            <person name="Heuer A."/>
            <person name="Rast P."/>
            <person name="Oberbeckmann S."/>
            <person name="Bunk B."/>
            <person name="Jeske O."/>
            <person name="Meyerdierks A."/>
            <person name="Storesund J.E."/>
            <person name="Kallscheuer N."/>
            <person name="Luecker S."/>
            <person name="Lage O.M."/>
            <person name="Pohl T."/>
            <person name="Merkel B.J."/>
            <person name="Hornburger P."/>
            <person name="Mueller R.-W."/>
            <person name="Bruemmer F."/>
            <person name="Labrenz M."/>
            <person name="Spormann A.M."/>
            <person name="Op den Camp H."/>
            <person name="Overmann J."/>
            <person name="Amann R."/>
            <person name="Jetten M.S.M."/>
            <person name="Mascher T."/>
            <person name="Medema M.H."/>
            <person name="Devos D.P."/>
            <person name="Kaster A.-K."/>
            <person name="Ovreas L."/>
            <person name="Rohde M."/>
            <person name="Galperin M.Y."/>
            <person name="Jogler C."/>
        </authorList>
    </citation>
    <scope>NUCLEOTIDE SEQUENCE [LARGE SCALE GENOMIC DNA]</scope>
    <source>
        <strain evidence="3 4">ETA_A8</strain>
    </source>
</reference>
<evidence type="ECO:0000259" key="2">
    <source>
        <dbReference type="Pfam" id="PF07596"/>
    </source>
</evidence>
<feature type="domain" description="DUF1559" evidence="2">
    <location>
        <begin position="119"/>
        <end position="206"/>
    </location>
</feature>
<accession>A0A517YKJ9</accession>
<dbReference type="Pfam" id="PF07596">
    <property type="entry name" value="SBP_bac_10"/>
    <property type="match status" value="1"/>
</dbReference>
<name>A0A517YKJ9_9BACT</name>
<dbReference type="PROSITE" id="PS51257">
    <property type="entry name" value="PROKAR_LIPOPROTEIN"/>
    <property type="match status" value="1"/>
</dbReference>
<dbReference type="PANTHER" id="PTHR30093:SF2">
    <property type="entry name" value="TYPE II SECRETION SYSTEM PROTEIN H"/>
    <property type="match status" value="1"/>
</dbReference>
<evidence type="ECO:0000256" key="1">
    <source>
        <dbReference type="SAM" id="MobiDB-lite"/>
    </source>
</evidence>
<dbReference type="KEGG" id="aagg:ETAA8_59090"/>
<dbReference type="EMBL" id="CP036274">
    <property type="protein sequence ID" value="QDU30761.1"/>
    <property type="molecule type" value="Genomic_DNA"/>
</dbReference>
<keyword evidence="4" id="KW-1185">Reference proteome</keyword>
<evidence type="ECO:0000313" key="3">
    <source>
        <dbReference type="EMBL" id="QDU30761.1"/>
    </source>
</evidence>
<proteinExistence type="predicted"/>
<feature type="region of interest" description="Disordered" evidence="1">
    <location>
        <begin position="55"/>
        <end position="76"/>
    </location>
</feature>
<feature type="compositionally biased region" description="Pro residues" evidence="1">
    <location>
        <begin position="62"/>
        <end position="72"/>
    </location>
</feature>
<dbReference type="AlphaFoldDB" id="A0A517YKJ9"/>
<dbReference type="InterPro" id="IPR011453">
    <property type="entry name" value="DUF1559"/>
</dbReference>
<sequence length="709" mass="76612">MNRSWCLLWGVVLAISLLGCGESKLERMKRLAGVGNPDDPPGDPALVAATPPKEIEPAKPEAAPPPVAPPAPATTVAPPSTVVTTVPASVTPAANEQLPQPTVAVQRPPAVSTLTQPERRERTIKNLAAIAAALESYMQYSNSVPAPAFCDENTQAPLLSWRVAILKELGHAELYRQFHLAESWDSPHNLKLLQQIPPEYQSPDRLDEKTNYLFPIGTSVAMAPNSNRPFTQFNDGLQNTLLVVEVDDAHAVPWTKPADLPVNLDVPQTGLGSLREDGFFAILANATVRRVPKETTAEQVRALLTFAGGDGPKANEIVKDVITVAGGPVAGAPANPNANIPVAVVGTSLTSPDSNATAPESTNPLPPMAAAAKVDLPAITALLVTSSNQRIGVLPIPHEADLKLARDSLREVYAPDYARARTPQDRQKLAVQLLADAATLTRPAEQYECMRISRDLAIQIGDYATAQKSLQALEKTFDINVLALRAKTLADLQQPAGRSGQLGALQGEAQSLVIAGIQQNQFDVANTALDVMVACYRAQQNKQALNSTEFLRQYIEAAKIAYEEVPGALSTLAQQPTDPQACDTIGKYLCLVRCRWDLGLPLLLQSEDIRLKFVATIDLEPNKTPKTLVQLGDSYWQLADEFKTSQRAAMQVRAYSCYQQAMPHFTSGIERIKLQKRIAELENGIGRETIERMLAADPAFVKSMPPAND</sequence>
<dbReference type="PANTHER" id="PTHR30093">
    <property type="entry name" value="GENERAL SECRETION PATHWAY PROTEIN G"/>
    <property type="match status" value="1"/>
</dbReference>
<gene>
    <name evidence="3" type="ORF">ETAA8_59090</name>
</gene>
<protein>
    <recommendedName>
        <fullName evidence="2">DUF1559 domain-containing protein</fullName>
    </recommendedName>
</protein>
<dbReference type="OrthoDB" id="285651at2"/>